<reference evidence="1 2" key="1">
    <citation type="submission" date="2020-08" db="EMBL/GenBank/DDBJ databases">
        <title>Genomic Encyclopedia of Type Strains, Phase IV (KMG-IV): sequencing the most valuable type-strain genomes for metagenomic binning, comparative biology and taxonomic classification.</title>
        <authorList>
            <person name="Goeker M."/>
        </authorList>
    </citation>
    <scope>NUCLEOTIDE SEQUENCE [LARGE SCALE GENOMIC DNA]</scope>
    <source>
        <strain evidence="1 2">DSM 21769</strain>
    </source>
</reference>
<dbReference type="RefSeq" id="WP_184403344.1">
    <property type="nucleotide sequence ID" value="NZ_JACHHJ010000001.1"/>
</dbReference>
<dbReference type="EMBL" id="JACHHJ010000001">
    <property type="protein sequence ID" value="MBB6449462.1"/>
    <property type="molecule type" value="Genomic_DNA"/>
</dbReference>
<dbReference type="Proteomes" id="UP000568839">
    <property type="component" value="Unassembled WGS sequence"/>
</dbReference>
<dbReference type="AlphaFoldDB" id="A0A841PYL3"/>
<proteinExistence type="predicted"/>
<evidence type="ECO:0000313" key="2">
    <source>
        <dbReference type="Proteomes" id="UP000568839"/>
    </source>
</evidence>
<organism evidence="1 2">
    <name type="scientific">Geomicrobium halophilum</name>
    <dbReference type="NCBI Taxonomy" id="549000"/>
    <lineage>
        <taxon>Bacteria</taxon>
        <taxon>Bacillati</taxon>
        <taxon>Bacillota</taxon>
        <taxon>Bacilli</taxon>
        <taxon>Bacillales</taxon>
        <taxon>Geomicrobium</taxon>
    </lineage>
</organism>
<sequence>MMMTMTTMMIEIAGEVGEGSAAETTTIVDVPIVVAVVAVEMMMTIVKGLNVISIRLLIDEWKYGRVSPVLF</sequence>
<name>A0A841PYL3_9BACL</name>
<evidence type="ECO:0000313" key="1">
    <source>
        <dbReference type="EMBL" id="MBB6449462.1"/>
    </source>
</evidence>
<accession>A0A841PYL3</accession>
<comment type="caution">
    <text evidence="1">The sequence shown here is derived from an EMBL/GenBank/DDBJ whole genome shotgun (WGS) entry which is preliminary data.</text>
</comment>
<keyword evidence="2" id="KW-1185">Reference proteome</keyword>
<protein>
    <submittedName>
        <fullName evidence="1">Uncharacterized protein</fullName>
    </submittedName>
</protein>
<gene>
    <name evidence="1" type="ORF">HNR44_001411</name>
</gene>